<feature type="domain" description="RmlD-like substrate binding" evidence="7">
    <location>
        <begin position="445"/>
        <end position="668"/>
    </location>
</feature>
<protein>
    <recommendedName>
        <fullName evidence="4 6">dTDP-4-dehydrorhamnose reductase</fullName>
        <ecNumber evidence="3 6">1.1.1.133</ecNumber>
    </recommendedName>
</protein>
<comment type="similarity">
    <text evidence="2 6">Belongs to the dTDP-4-dehydrorhamnose reductase family.</text>
</comment>
<dbReference type="PANTHER" id="PTHR10491:SF4">
    <property type="entry name" value="METHIONINE ADENOSYLTRANSFERASE 2 SUBUNIT BETA"/>
    <property type="match status" value="1"/>
</dbReference>
<dbReference type="EC" id="1.1.1.133" evidence="3 6"/>
<evidence type="ECO:0000313" key="8">
    <source>
        <dbReference type="EMBL" id="OHV16289.1"/>
    </source>
</evidence>
<accession>A0A1S1P4X0</accession>
<comment type="cofactor">
    <cofactor evidence="6">
        <name>Mg(2+)</name>
        <dbReference type="ChEBI" id="CHEBI:18420"/>
    </cofactor>
    <text evidence="6">Binds 1 Mg(2+) ion per monomer.</text>
</comment>
<dbReference type="InterPro" id="IPR036291">
    <property type="entry name" value="NAD(P)-bd_dom_sf"/>
</dbReference>
<evidence type="ECO:0000256" key="4">
    <source>
        <dbReference type="ARBA" id="ARBA00017099"/>
    </source>
</evidence>
<keyword evidence="6" id="KW-0560">Oxidoreductase</keyword>
<dbReference type="Gene3D" id="3.40.50.720">
    <property type="entry name" value="NAD(P)-binding Rossmann-like Domain"/>
    <property type="match status" value="1"/>
</dbReference>
<dbReference type="Gene3D" id="3.20.20.80">
    <property type="entry name" value="Glycosidases"/>
    <property type="match status" value="1"/>
</dbReference>
<dbReference type="PANTHER" id="PTHR10491">
    <property type="entry name" value="DTDP-4-DEHYDRORHAMNOSE REDUCTASE"/>
    <property type="match status" value="1"/>
</dbReference>
<gene>
    <name evidence="8" type="ORF">BK022_13165</name>
</gene>
<evidence type="ECO:0000256" key="6">
    <source>
        <dbReference type="RuleBase" id="RU364082"/>
    </source>
</evidence>
<keyword evidence="6" id="KW-0521">NADP</keyword>
<comment type="function">
    <text evidence="6">Catalyzes the reduction of dTDP-6-deoxy-L-lyxo-4-hexulose to yield dTDP-L-rhamnose.</text>
</comment>
<dbReference type="InterPro" id="IPR005913">
    <property type="entry name" value="dTDP_dehydrorham_reduct"/>
</dbReference>
<dbReference type="Pfam" id="PF04321">
    <property type="entry name" value="RmlD_sub_bind"/>
    <property type="match status" value="1"/>
</dbReference>
<name>A0A1S1P4X0_METEX</name>
<comment type="pathway">
    <text evidence="1 6">Carbohydrate biosynthesis; dTDP-L-rhamnose biosynthesis.</text>
</comment>
<evidence type="ECO:0000259" key="7">
    <source>
        <dbReference type="Pfam" id="PF04321"/>
    </source>
</evidence>
<dbReference type="InterPro" id="IPR001360">
    <property type="entry name" value="Glyco_hydro_1"/>
</dbReference>
<dbReference type="SUPFAM" id="SSF51735">
    <property type="entry name" value="NAD(P)-binding Rossmann-fold domains"/>
    <property type="match status" value="1"/>
</dbReference>
<dbReference type="AlphaFoldDB" id="A0A1S1P4X0"/>
<evidence type="ECO:0000256" key="2">
    <source>
        <dbReference type="ARBA" id="ARBA00010944"/>
    </source>
</evidence>
<organism evidence="8 9">
    <name type="scientific">Methylorubrum extorquens</name>
    <name type="common">Methylobacterium dichloromethanicum</name>
    <name type="synonym">Methylobacterium extorquens</name>
    <dbReference type="NCBI Taxonomy" id="408"/>
    <lineage>
        <taxon>Bacteria</taxon>
        <taxon>Pseudomonadati</taxon>
        <taxon>Pseudomonadota</taxon>
        <taxon>Alphaproteobacteria</taxon>
        <taxon>Hyphomicrobiales</taxon>
        <taxon>Methylobacteriaceae</taxon>
        <taxon>Methylorubrum</taxon>
    </lineage>
</organism>
<dbReference type="SUPFAM" id="SSF51445">
    <property type="entry name" value="(Trans)glycosidases"/>
    <property type="match status" value="1"/>
</dbReference>
<dbReference type="Pfam" id="PF00232">
    <property type="entry name" value="Glyco_hydro_1"/>
    <property type="match status" value="1"/>
</dbReference>
<comment type="catalytic activity">
    <reaction evidence="5 6">
        <text>dTDP-beta-L-rhamnose + NADP(+) = dTDP-4-dehydro-beta-L-rhamnose + NADPH + H(+)</text>
        <dbReference type="Rhea" id="RHEA:21796"/>
        <dbReference type="ChEBI" id="CHEBI:15378"/>
        <dbReference type="ChEBI" id="CHEBI:57510"/>
        <dbReference type="ChEBI" id="CHEBI:57783"/>
        <dbReference type="ChEBI" id="CHEBI:58349"/>
        <dbReference type="ChEBI" id="CHEBI:62830"/>
        <dbReference type="EC" id="1.1.1.133"/>
    </reaction>
</comment>
<evidence type="ECO:0000256" key="1">
    <source>
        <dbReference type="ARBA" id="ARBA00004781"/>
    </source>
</evidence>
<dbReference type="GO" id="GO:0005975">
    <property type="term" value="P:carbohydrate metabolic process"/>
    <property type="evidence" value="ECO:0007669"/>
    <property type="project" value="InterPro"/>
</dbReference>
<dbReference type="InterPro" id="IPR017853">
    <property type="entry name" value="GH"/>
</dbReference>
<proteinExistence type="inferred from homology"/>
<sequence>MLELWGGIECSVVRIHDRFRDQAVETGHRDRPEDLDAVARLGIRTLRFPILWETVAPDDPDSCDWSWHDARLAHLDRLGIRPIAGLTHHGSGPRYTSLLDPAYPDLLARHARRIAERYPQIQDFTPVNEPLTTARFSGLYGHWYPHRRDEASFLRMVVNQCRATQEAMRAIRAIRPDARLIQTEDIGRTFSTPLLAEQAEYENGRRWLSLDLLCGRVDQSHPWFVRLLACGIDARALDALRDASAPELIGVNHYLTSERYLDQRSRAYPPWHRGGNGRRRYADVEAVRIPHLADQTGPRARLLEVWERYGRPLAVTEVHHGCTRDEQLRWFTEVWEAAVALSRAGMPVQAVTLWSLFGAVDWNSLLLRRDGHYEPGAYDIRAPRPRLTALGQAAQELTASRPMSHPVLASPGWWHRPERVYVPEPTELVPRPALDASVIVIEGAGAYGAAIASLCEERGLAALQIEAHALPRMLVQARPWAVIDATSLPRAATAKRYPGGSFRVDIRTGEEVARLCARADLPLLAFSSDLVFDGREGRPARESDPIRPCGLYGASEAEREACILGAHPSALVVRSSAVFGLPDGDDVAGRFLMSSDRIRGSLCVGPEIVTPAFLPDLVHAALDLLVDGETGIWHLTHADAVTWEEFARRLAAAAGLPNPVLTVLRPKERRNTALASERGRLMPPLDRAITRFITATRRPPAPAGLAAE</sequence>
<dbReference type="GO" id="GO:0019305">
    <property type="term" value="P:dTDP-rhamnose biosynthetic process"/>
    <property type="evidence" value="ECO:0007669"/>
    <property type="project" value="UniProtKB-UniPathway"/>
</dbReference>
<evidence type="ECO:0000313" key="9">
    <source>
        <dbReference type="Proteomes" id="UP000180215"/>
    </source>
</evidence>
<evidence type="ECO:0000256" key="3">
    <source>
        <dbReference type="ARBA" id="ARBA00012929"/>
    </source>
</evidence>
<dbReference type="UniPathway" id="UPA00124"/>
<evidence type="ECO:0000256" key="5">
    <source>
        <dbReference type="ARBA" id="ARBA00048200"/>
    </source>
</evidence>
<dbReference type="GO" id="GO:0008831">
    <property type="term" value="F:dTDP-4-dehydrorhamnose reductase activity"/>
    <property type="evidence" value="ECO:0007669"/>
    <property type="project" value="UniProtKB-EC"/>
</dbReference>
<dbReference type="Proteomes" id="UP000180215">
    <property type="component" value="Unassembled WGS sequence"/>
</dbReference>
<reference evidence="8 9" key="1">
    <citation type="submission" date="2016-10" db="EMBL/GenBank/DDBJ databases">
        <title>Draft genome sequence of Methylobacterium extorquens CP3, a seed endophyte of Crotalaria pumila with plant growth-promoting and metal tolerance properties.</title>
        <authorList>
            <person name="Sanchez-Lopez A.S."/>
            <person name="Van Hamme J.D."/>
            <person name="Thijs S."/>
            <person name="Mcammond B.M."/>
            <person name="Stevens V."/>
            <person name="Gonzalez-Chavez M.D.C."/>
            <person name="Vangronsveld J."/>
        </authorList>
    </citation>
    <scope>NUCLEOTIDE SEQUENCE [LARGE SCALE GENOMIC DNA]</scope>
    <source>
        <strain evidence="8 9">CP3</strain>
    </source>
</reference>
<dbReference type="GO" id="GO:0004553">
    <property type="term" value="F:hydrolase activity, hydrolyzing O-glycosyl compounds"/>
    <property type="evidence" value="ECO:0007669"/>
    <property type="project" value="InterPro"/>
</dbReference>
<comment type="caution">
    <text evidence="8">The sequence shown here is derived from an EMBL/GenBank/DDBJ whole genome shotgun (WGS) entry which is preliminary data.</text>
</comment>
<dbReference type="EMBL" id="MNAO01000143">
    <property type="protein sequence ID" value="OHV16289.1"/>
    <property type="molecule type" value="Genomic_DNA"/>
</dbReference>
<dbReference type="InterPro" id="IPR029903">
    <property type="entry name" value="RmlD-like-bd"/>
</dbReference>